<dbReference type="Pfam" id="PF04773">
    <property type="entry name" value="FecR"/>
    <property type="match status" value="1"/>
</dbReference>
<protein>
    <submittedName>
        <fullName evidence="3">DUF4880 domain-containing protein</fullName>
    </submittedName>
</protein>
<proteinExistence type="predicted"/>
<organism evidence="3 4">
    <name type="scientific">Pseudomonas spelaei</name>
    <dbReference type="NCBI Taxonomy" id="1055469"/>
    <lineage>
        <taxon>Bacteria</taxon>
        <taxon>Pseudomonadati</taxon>
        <taxon>Pseudomonadota</taxon>
        <taxon>Gammaproteobacteria</taxon>
        <taxon>Pseudomonadales</taxon>
        <taxon>Pseudomonadaceae</taxon>
        <taxon>Pseudomonas</taxon>
    </lineage>
</organism>
<name>A0A6I3W7Y0_9PSED</name>
<keyword evidence="4" id="KW-1185">Reference proteome</keyword>
<dbReference type="PIRSF" id="PIRSF018266">
    <property type="entry name" value="FecR"/>
    <property type="match status" value="1"/>
</dbReference>
<feature type="domain" description="FecR N-terminal" evidence="2">
    <location>
        <begin position="21"/>
        <end position="60"/>
    </location>
</feature>
<feature type="domain" description="FecR protein" evidence="1">
    <location>
        <begin position="116"/>
        <end position="204"/>
    </location>
</feature>
<dbReference type="InterPro" id="IPR006860">
    <property type="entry name" value="FecR"/>
</dbReference>
<sequence length="322" mass="35415">MTRLSDIDRCEIEAHDSIDAQAASWFARNRNDSSRANRKAFATWQTVPAHARAYAEFEQLWADLAQLQQLNKPVVLPTRKPAIWRPALAVAAALVCALLASNIGAPRTLFHTQVAAHHKGIRTLHLPDGSTLYVNANTRLRVDFNAHQRIVHLDQGQLYIEVAADKERPLFVQAGEANVRVVGTGFDVRRSQQQLVVSVAHGEVAFDPNLKAPATLLGAQQRAVWHYAKGTLQQQTLNVGEVADWRSGHLSFRNRELASLIDELGLYRPTASVQVDNAVAQLKVSGNLDVNDPDALLNALPALLPVKTVALADGKVRIEARK</sequence>
<evidence type="ECO:0000313" key="3">
    <source>
        <dbReference type="EMBL" id="MUF06840.1"/>
    </source>
</evidence>
<dbReference type="OrthoDB" id="7026278at2"/>
<accession>A0A6I3W7Y0</accession>
<gene>
    <name evidence="3" type="ORF">GNF76_21015</name>
</gene>
<reference evidence="3 4" key="1">
    <citation type="submission" date="2019-11" db="EMBL/GenBank/DDBJ databases">
        <title>Pseudomonas karstica sp. nov. and Pseudomonas spelaei sp. nov. from karst caves.</title>
        <authorList>
            <person name="Zeman M."/>
        </authorList>
    </citation>
    <scope>NUCLEOTIDE SEQUENCE [LARGE SCALE GENOMIC DNA]</scope>
    <source>
        <strain evidence="3 4">CCM 7893</strain>
    </source>
</reference>
<dbReference type="PANTHER" id="PTHR30273:SF2">
    <property type="entry name" value="PROTEIN FECR"/>
    <property type="match status" value="1"/>
</dbReference>
<dbReference type="Proteomes" id="UP000438196">
    <property type="component" value="Unassembled WGS sequence"/>
</dbReference>
<dbReference type="Pfam" id="PF16220">
    <property type="entry name" value="DUF4880"/>
    <property type="match status" value="1"/>
</dbReference>
<dbReference type="GO" id="GO:0016989">
    <property type="term" value="F:sigma factor antagonist activity"/>
    <property type="evidence" value="ECO:0007669"/>
    <property type="project" value="TreeGrafter"/>
</dbReference>
<dbReference type="AlphaFoldDB" id="A0A6I3W7Y0"/>
<evidence type="ECO:0000259" key="2">
    <source>
        <dbReference type="Pfam" id="PF16220"/>
    </source>
</evidence>
<evidence type="ECO:0000313" key="4">
    <source>
        <dbReference type="Proteomes" id="UP000438196"/>
    </source>
</evidence>
<dbReference type="PANTHER" id="PTHR30273">
    <property type="entry name" value="PERIPLASMIC SIGNAL SENSOR AND SIGMA FACTOR ACTIVATOR FECR-RELATED"/>
    <property type="match status" value="1"/>
</dbReference>
<comment type="caution">
    <text evidence="3">The sequence shown here is derived from an EMBL/GenBank/DDBJ whole genome shotgun (WGS) entry which is preliminary data.</text>
</comment>
<dbReference type="EMBL" id="WNNK01000019">
    <property type="protein sequence ID" value="MUF06840.1"/>
    <property type="molecule type" value="Genomic_DNA"/>
</dbReference>
<dbReference type="InterPro" id="IPR012373">
    <property type="entry name" value="Ferrdict_sens_TM"/>
</dbReference>
<dbReference type="RefSeq" id="WP_155585034.1">
    <property type="nucleotide sequence ID" value="NZ_JBHSTH010000041.1"/>
</dbReference>
<dbReference type="InterPro" id="IPR032623">
    <property type="entry name" value="FecR_N"/>
</dbReference>
<dbReference type="Gene3D" id="2.60.120.1440">
    <property type="match status" value="1"/>
</dbReference>
<evidence type="ECO:0000259" key="1">
    <source>
        <dbReference type="Pfam" id="PF04773"/>
    </source>
</evidence>